<evidence type="ECO:0000313" key="2">
    <source>
        <dbReference type="EMBL" id="ADZ82464.1"/>
    </source>
</evidence>
<organism evidence="2 3">
    <name type="scientific">Cellulosilyticum lentocellum (strain ATCC 49066 / DSM 5427 / NCIMB 11756 / RHM5)</name>
    <name type="common">Clostridium lentocellum</name>
    <dbReference type="NCBI Taxonomy" id="642492"/>
    <lineage>
        <taxon>Bacteria</taxon>
        <taxon>Bacillati</taxon>
        <taxon>Bacillota</taxon>
        <taxon>Clostridia</taxon>
        <taxon>Lachnospirales</taxon>
        <taxon>Cellulosilyticaceae</taxon>
        <taxon>Cellulosilyticum</taxon>
    </lineage>
</organism>
<protein>
    <recommendedName>
        <fullName evidence="1">DUF4145 domain-containing protein</fullName>
    </recommendedName>
</protein>
<dbReference type="Pfam" id="PF13643">
    <property type="entry name" value="DUF4145"/>
    <property type="match status" value="1"/>
</dbReference>
<gene>
    <name evidence="2" type="ordered locus">Clole_0731</name>
</gene>
<dbReference type="HOGENOM" id="CLU_105379_0_0_9"/>
<evidence type="ECO:0000259" key="1">
    <source>
        <dbReference type="Pfam" id="PF13643"/>
    </source>
</evidence>
<feature type="domain" description="DUF4145" evidence="1">
    <location>
        <begin position="100"/>
        <end position="187"/>
    </location>
</feature>
<dbReference type="eggNOG" id="ENOG502ZUHQ">
    <property type="taxonomic scope" value="Bacteria"/>
</dbReference>
<keyword evidence="3" id="KW-1185">Reference proteome</keyword>
<sequence>MPGFTCPFCNQIMSIDNTTVRSYHPSFNKPNEDIISISQNHCHSSTVRITFYNCPSCMKSTIKVTGVGNQVKDMTSNFYPNSVAKQFPDYIPEQIRNDYQEACAIVNLSPKASATLSRRCLQGMIRDFWKISKGSLYDEISELNGKIPADLWSALDGLRKLGNIGAHMEKDTSVIIDIDPSEAENLIVLIELLMKEWYINRHERDNLFSKILTTTAQKQAEKKGK</sequence>
<dbReference type="InterPro" id="IPR025285">
    <property type="entry name" value="DUF4145"/>
</dbReference>
<proteinExistence type="predicted"/>
<reference evidence="2 3" key="1">
    <citation type="journal article" date="2011" name="J. Bacteriol.">
        <title>Complete genome sequence of the cellulose-degrading bacterium Cellulosilyticum lentocellum.</title>
        <authorList>
            <consortium name="US DOE Joint Genome Institute"/>
            <person name="Miller D.A."/>
            <person name="Suen G."/>
            <person name="Bruce D."/>
            <person name="Copeland A."/>
            <person name="Cheng J.F."/>
            <person name="Detter C."/>
            <person name="Goodwin L.A."/>
            <person name="Han C.S."/>
            <person name="Hauser L.J."/>
            <person name="Land M.L."/>
            <person name="Lapidus A."/>
            <person name="Lucas S."/>
            <person name="Meincke L."/>
            <person name="Pitluck S."/>
            <person name="Tapia R."/>
            <person name="Teshima H."/>
            <person name="Woyke T."/>
            <person name="Fox B.G."/>
            <person name="Angert E.R."/>
            <person name="Currie C.R."/>
        </authorList>
    </citation>
    <scope>NUCLEOTIDE SEQUENCE [LARGE SCALE GENOMIC DNA]</scope>
    <source>
        <strain evidence="3">ATCC 49066 / DSM 5427 / NCIMB 11756 / RHM5</strain>
    </source>
</reference>
<dbReference type="Proteomes" id="UP000008467">
    <property type="component" value="Chromosome"/>
</dbReference>
<dbReference type="AlphaFoldDB" id="F2JNW6"/>
<name>F2JNW6_CELLD</name>
<evidence type="ECO:0000313" key="3">
    <source>
        <dbReference type="Proteomes" id="UP000008467"/>
    </source>
</evidence>
<accession>F2JNW6</accession>
<dbReference type="EMBL" id="CP002582">
    <property type="protein sequence ID" value="ADZ82464.1"/>
    <property type="molecule type" value="Genomic_DNA"/>
</dbReference>
<dbReference type="KEGG" id="cle:Clole_0731"/>